<accession>H8L1C5</accession>
<reference evidence="1" key="1">
    <citation type="submission" date="2012-02" db="EMBL/GenBank/DDBJ databases">
        <title>The complete genome of Frateuria aurantia DSM 6220.</title>
        <authorList>
            <consortium name="US DOE Joint Genome Institute (JGI-PGF)"/>
            <person name="Lucas S."/>
            <person name="Copeland A."/>
            <person name="Lapidus A."/>
            <person name="Glavina del Rio T."/>
            <person name="Dalin E."/>
            <person name="Tice H."/>
            <person name="Bruce D."/>
            <person name="Goodwin L."/>
            <person name="Pitluck S."/>
            <person name="Peters L."/>
            <person name="Ovchinnikova G."/>
            <person name="Teshima H."/>
            <person name="Kyrpides N."/>
            <person name="Mavromatis K."/>
            <person name="Ivanova N."/>
            <person name="Brettin T."/>
            <person name="Detter J.C."/>
            <person name="Han C."/>
            <person name="Larimer F."/>
            <person name="Land M."/>
            <person name="Hauser L."/>
            <person name="Markowitz V."/>
            <person name="Cheng J.-F."/>
            <person name="Hugenholtz P."/>
            <person name="Woyke T."/>
            <person name="Wu D."/>
            <person name="Brambilla E."/>
            <person name="Klenk H.-P."/>
            <person name="Eisen J.A."/>
        </authorList>
    </citation>
    <scope>NUCLEOTIDE SEQUENCE</scope>
    <source>
        <strain evidence="1">DSM 6220</strain>
    </source>
</reference>
<protein>
    <submittedName>
        <fullName evidence="1">Phytoene/squalene synthetase</fullName>
    </submittedName>
</protein>
<dbReference type="Pfam" id="PF00494">
    <property type="entry name" value="SQS_PSY"/>
    <property type="match status" value="1"/>
</dbReference>
<dbReference type="SFLD" id="SFLDG01018">
    <property type="entry name" value="Squalene/Phytoene_Synthase_Lik"/>
    <property type="match status" value="1"/>
</dbReference>
<dbReference type="AlphaFoldDB" id="H8L1C5"/>
<dbReference type="Gene3D" id="1.10.600.10">
    <property type="entry name" value="Farnesyl Diphosphate Synthase"/>
    <property type="match status" value="1"/>
</dbReference>
<dbReference type="SUPFAM" id="SSF48576">
    <property type="entry name" value="Terpenoid synthases"/>
    <property type="match status" value="1"/>
</dbReference>
<dbReference type="KEGG" id="fau:Fraau_3211"/>
<dbReference type="InterPro" id="IPR033904">
    <property type="entry name" value="Trans_IPPS_HH"/>
</dbReference>
<dbReference type="RefSeq" id="WP_014404536.1">
    <property type="nucleotide sequence ID" value="NC_017033.1"/>
</dbReference>
<dbReference type="InterPro" id="IPR008949">
    <property type="entry name" value="Isoprenoid_synthase_dom_sf"/>
</dbReference>
<dbReference type="SFLD" id="SFLDS00005">
    <property type="entry name" value="Isoprenoid_Synthase_Type_I"/>
    <property type="match status" value="1"/>
</dbReference>
<evidence type="ECO:0000313" key="2">
    <source>
        <dbReference type="Proteomes" id="UP000005234"/>
    </source>
</evidence>
<dbReference type="InterPro" id="IPR044844">
    <property type="entry name" value="Trans_IPPS_euk-type"/>
</dbReference>
<dbReference type="GO" id="GO:0051996">
    <property type="term" value="F:squalene synthase [NAD(P)H] activity"/>
    <property type="evidence" value="ECO:0007669"/>
    <property type="project" value="InterPro"/>
</dbReference>
<dbReference type="GO" id="GO:0016114">
    <property type="term" value="P:terpenoid biosynthetic process"/>
    <property type="evidence" value="ECO:0007669"/>
    <property type="project" value="UniProtKB-ARBA"/>
</dbReference>
<keyword evidence="2" id="KW-1185">Reference proteome</keyword>
<organism evidence="1 2">
    <name type="scientific">Frateuria aurantia (strain ATCC 33424 / DSM 6220 / KCTC 2777 / LMG 1558 / NBRC 3245 / NCIMB 13370)</name>
    <name type="common">Acetobacter aurantius</name>
    <dbReference type="NCBI Taxonomy" id="767434"/>
    <lineage>
        <taxon>Bacteria</taxon>
        <taxon>Pseudomonadati</taxon>
        <taxon>Pseudomonadota</taxon>
        <taxon>Gammaproteobacteria</taxon>
        <taxon>Lysobacterales</taxon>
        <taxon>Rhodanobacteraceae</taxon>
        <taxon>Frateuria</taxon>
    </lineage>
</organism>
<dbReference type="CDD" id="cd00683">
    <property type="entry name" value="Trans_IPPS_HH"/>
    <property type="match status" value="1"/>
</dbReference>
<dbReference type="GO" id="GO:0045338">
    <property type="term" value="P:farnesyl diphosphate metabolic process"/>
    <property type="evidence" value="ECO:0007669"/>
    <property type="project" value="InterPro"/>
</dbReference>
<dbReference type="PANTHER" id="PTHR11626:SF2">
    <property type="entry name" value="SQUALENE SYNTHASE"/>
    <property type="match status" value="1"/>
</dbReference>
<proteinExistence type="predicted"/>
<evidence type="ECO:0000313" key="1">
    <source>
        <dbReference type="EMBL" id="AFC87534.1"/>
    </source>
</evidence>
<dbReference type="HOGENOM" id="CLU_031981_1_0_6"/>
<sequence>MTRTDTAIPSTTDAADRFQDAILPKVSRTFALTIPQLPPSLCRAVGNAYLLCRIADTVEDEPALSAEDKCRYEEALIDAVTQRIDPAPLAAEVAARLSSATLDAERDLFAQLPTVLEVTRTLRPAQQAAIESCLRIMASGMHDFQTDAGVQGLATLQELDHYCYIVAGCVGDLLTDMFVDFDPEIAARGAAMRRLSVSFGQGLQMTNILKDQWEDRTRGACWLPRDLMRRHGVDLATLAPGRTPAGYKAALDELIGVAISHLGNALEYTLLIPARHAGIRRFCLWAIGMAVLTLQNLHASPDFSGGAQVKITRKMVRRTIMLSNLGCRHDWALRGMFKWATRKLPRTPLAAEWTGPDDIRQLWIRSAAARPADRARDLADATHGAG</sequence>
<name>H8L1C5_FRAAD</name>
<dbReference type="InterPro" id="IPR002060">
    <property type="entry name" value="Squ/phyt_synthse"/>
</dbReference>
<dbReference type="Proteomes" id="UP000005234">
    <property type="component" value="Chromosome"/>
</dbReference>
<dbReference type="STRING" id="767434.Fraau_3211"/>
<gene>
    <name evidence="1" type="ordered locus">Fraau_3211</name>
</gene>
<dbReference type="EMBL" id="CP003350">
    <property type="protein sequence ID" value="AFC87534.1"/>
    <property type="molecule type" value="Genomic_DNA"/>
</dbReference>
<dbReference type="eggNOG" id="COG1562">
    <property type="taxonomic scope" value="Bacteria"/>
</dbReference>
<dbReference type="PANTHER" id="PTHR11626">
    <property type="entry name" value="FARNESYL-DIPHOSPHATE FARNESYLTRANSFERASE"/>
    <property type="match status" value="1"/>
</dbReference>